<dbReference type="GO" id="GO:0006998">
    <property type="term" value="P:nuclear envelope organization"/>
    <property type="evidence" value="ECO:0007669"/>
    <property type="project" value="TreeGrafter"/>
</dbReference>
<reference evidence="4" key="1">
    <citation type="submission" date="2016-11" db="UniProtKB">
        <authorList>
            <consortium name="WormBaseParasite"/>
        </authorList>
    </citation>
    <scope>IDENTIFICATION</scope>
</reference>
<dbReference type="GO" id="GO:0005652">
    <property type="term" value="C:nuclear lamina"/>
    <property type="evidence" value="ECO:0007669"/>
    <property type="project" value="TreeGrafter"/>
</dbReference>
<dbReference type="WBParaSite" id="Hba_19175">
    <property type="protein sequence ID" value="Hba_19175"/>
    <property type="gene ID" value="Hba_19175"/>
</dbReference>
<keyword evidence="3" id="KW-1185">Reference proteome</keyword>
<dbReference type="Proteomes" id="UP000095283">
    <property type="component" value="Unplaced"/>
</dbReference>
<keyword evidence="1" id="KW-0175">Coiled coil</keyword>
<dbReference type="PANTHER" id="PTHR45721:SF7">
    <property type="entry name" value="INTERMEDIATE FILAMENT PROTEIN IFB-2"/>
    <property type="match status" value="1"/>
</dbReference>
<accession>A0A1I7XN17</accession>
<name>A0A1I7XN17_HETBA</name>
<dbReference type="GO" id="GO:0005200">
    <property type="term" value="F:structural constituent of cytoskeleton"/>
    <property type="evidence" value="ECO:0007669"/>
    <property type="project" value="TreeGrafter"/>
</dbReference>
<keyword evidence="2" id="KW-0472">Membrane</keyword>
<dbReference type="GO" id="GO:0051664">
    <property type="term" value="P:nuclear pore localization"/>
    <property type="evidence" value="ECO:0007669"/>
    <property type="project" value="TreeGrafter"/>
</dbReference>
<dbReference type="Gene3D" id="1.10.10.10">
    <property type="entry name" value="Winged helix-like DNA-binding domain superfamily/Winged helix DNA-binding domain"/>
    <property type="match status" value="1"/>
</dbReference>
<dbReference type="GO" id="GO:0007097">
    <property type="term" value="P:nuclear migration"/>
    <property type="evidence" value="ECO:0007669"/>
    <property type="project" value="TreeGrafter"/>
</dbReference>
<dbReference type="PANTHER" id="PTHR45721">
    <property type="entry name" value="LAMIN DM0-RELATED"/>
    <property type="match status" value="1"/>
</dbReference>
<feature type="transmembrane region" description="Helical" evidence="2">
    <location>
        <begin position="90"/>
        <end position="108"/>
    </location>
</feature>
<proteinExistence type="predicted"/>
<keyword evidence="2" id="KW-0812">Transmembrane</keyword>
<evidence type="ECO:0000256" key="1">
    <source>
        <dbReference type="ARBA" id="ARBA00023054"/>
    </source>
</evidence>
<dbReference type="InterPro" id="IPR036388">
    <property type="entry name" value="WH-like_DNA-bd_sf"/>
</dbReference>
<evidence type="ECO:0000313" key="3">
    <source>
        <dbReference type="Proteomes" id="UP000095283"/>
    </source>
</evidence>
<protein>
    <submittedName>
        <fullName evidence="4">Coiled-coil domain-containing protein 77</fullName>
    </submittedName>
</protein>
<dbReference type="GO" id="GO:0031507">
    <property type="term" value="P:heterochromatin formation"/>
    <property type="evidence" value="ECO:0007669"/>
    <property type="project" value="TreeGrafter"/>
</dbReference>
<sequence>MARTLSQHLNQPFISTMISAGAIMATVTSSSQFRSISSVRSSVSGGCDQLVSAEEYDKASNNHLRELVKKCQNELSLEHDRCTALPHKPFIIFIFWLPFISFILYYSFRHVHLHNEECRLNDEYIQRLEDISKINNAISLAEYKHKQQKLKEELIFLTEVQKQESISLTKLLSQAPADTREIYKTKIAQTIRDINQEFNNTSQSHRKFLEDHYAGKILVLIKEILNVVKKRDEECRSRQEQVARIEKTLSELNQKFVPLEERKRMQEEECKLLRKTLLEYDEGFKAVLLEKEKQYSNSLDIYQRLNALLQLDEKQALLNFEQMLEIAIYKRMLEEEEDSTYRYRFRRFKAGEFDVSDRQRSGTPRTAKTDALKSLLDGNPSQTRKRLTKELAVFQATVFRRLHEMGKIEKLRKCVPHELSEDSIDAGSTFASH</sequence>
<dbReference type="AlphaFoldDB" id="A0A1I7XN17"/>
<keyword evidence="2" id="KW-1133">Transmembrane helix</keyword>
<organism evidence="3 4">
    <name type="scientific">Heterorhabditis bacteriophora</name>
    <name type="common">Entomopathogenic nematode worm</name>
    <dbReference type="NCBI Taxonomy" id="37862"/>
    <lineage>
        <taxon>Eukaryota</taxon>
        <taxon>Metazoa</taxon>
        <taxon>Ecdysozoa</taxon>
        <taxon>Nematoda</taxon>
        <taxon>Chromadorea</taxon>
        <taxon>Rhabditida</taxon>
        <taxon>Rhabditina</taxon>
        <taxon>Rhabditomorpha</taxon>
        <taxon>Strongyloidea</taxon>
        <taxon>Heterorhabditidae</taxon>
        <taxon>Heterorhabditis</taxon>
    </lineage>
</organism>
<evidence type="ECO:0000313" key="4">
    <source>
        <dbReference type="WBParaSite" id="Hba_19175"/>
    </source>
</evidence>
<evidence type="ECO:0000256" key="2">
    <source>
        <dbReference type="SAM" id="Phobius"/>
    </source>
</evidence>
<dbReference type="GO" id="GO:0090435">
    <property type="term" value="P:protein localization to nuclear envelope"/>
    <property type="evidence" value="ECO:0007669"/>
    <property type="project" value="TreeGrafter"/>
</dbReference>